<dbReference type="EMBL" id="KQ760688">
    <property type="protein sequence ID" value="OAD59353.1"/>
    <property type="molecule type" value="Genomic_DNA"/>
</dbReference>
<protein>
    <submittedName>
        <fullName evidence="1">Uncharacterized protein</fullName>
    </submittedName>
</protein>
<reference evidence="1 2" key="1">
    <citation type="submission" date="2015-07" db="EMBL/GenBank/DDBJ databases">
        <title>The genome of Eufriesea mexicana.</title>
        <authorList>
            <person name="Pan H."/>
            <person name="Kapheim K."/>
        </authorList>
    </citation>
    <scope>NUCLEOTIDE SEQUENCE [LARGE SCALE GENOMIC DNA]</scope>
    <source>
        <strain evidence="1">0111107269</strain>
        <tissue evidence="1">Whole body</tissue>
    </source>
</reference>
<gene>
    <name evidence="1" type="ORF">WN48_09184</name>
</gene>
<accession>A0A310SEC6</accession>
<name>A0A310SEC6_9HYME</name>
<keyword evidence="2" id="KW-1185">Reference proteome</keyword>
<dbReference type="Proteomes" id="UP000250275">
    <property type="component" value="Unassembled WGS sequence"/>
</dbReference>
<organism evidence="1 2">
    <name type="scientific">Eufriesea mexicana</name>
    <dbReference type="NCBI Taxonomy" id="516756"/>
    <lineage>
        <taxon>Eukaryota</taxon>
        <taxon>Metazoa</taxon>
        <taxon>Ecdysozoa</taxon>
        <taxon>Arthropoda</taxon>
        <taxon>Hexapoda</taxon>
        <taxon>Insecta</taxon>
        <taxon>Pterygota</taxon>
        <taxon>Neoptera</taxon>
        <taxon>Endopterygota</taxon>
        <taxon>Hymenoptera</taxon>
        <taxon>Apocrita</taxon>
        <taxon>Aculeata</taxon>
        <taxon>Apoidea</taxon>
        <taxon>Anthophila</taxon>
        <taxon>Apidae</taxon>
        <taxon>Eufriesea</taxon>
    </lineage>
</organism>
<evidence type="ECO:0000313" key="1">
    <source>
        <dbReference type="EMBL" id="OAD59353.1"/>
    </source>
</evidence>
<sequence length="68" mass="7633">MPRLPGKGARDEETPFSFAYAIDRVACDILSPIYKLTYISLIVYEAKQSESTFCFSSISRFANSTNIT</sequence>
<dbReference type="AlphaFoldDB" id="A0A310SEC6"/>
<evidence type="ECO:0000313" key="2">
    <source>
        <dbReference type="Proteomes" id="UP000250275"/>
    </source>
</evidence>
<proteinExistence type="predicted"/>